<protein>
    <submittedName>
        <fullName evidence="3">PilX protein</fullName>
    </submittedName>
</protein>
<dbReference type="RefSeq" id="WP_015471883.1">
    <property type="nucleotide sequence ID" value="NZ_CAVLIX010000091.1"/>
</dbReference>
<feature type="domain" description="PilX/PilW C-terminal" evidence="1">
    <location>
        <begin position="94"/>
        <end position="182"/>
    </location>
</feature>
<feature type="domain" description="Type 4 fimbrial biogenesis protein PilX N-terminal" evidence="2">
    <location>
        <begin position="14"/>
        <end position="64"/>
    </location>
</feature>
<dbReference type="Pfam" id="PF13681">
    <property type="entry name" value="PilX"/>
    <property type="match status" value="1"/>
</dbReference>
<dbReference type="InterPro" id="IPR025205">
    <property type="entry name" value="PilX/PilW_C"/>
</dbReference>
<dbReference type="EMBL" id="CCXZ01000157">
    <property type="protein sequence ID" value="CEG17135.1"/>
    <property type="molecule type" value="Genomic_DNA"/>
</dbReference>
<reference evidence="3 4" key="1">
    <citation type="submission" date="2014-09" db="EMBL/GenBank/DDBJ databases">
        <authorList>
            <person name="Regsiter A."/>
        </authorList>
    </citation>
    <scope>NUCLEOTIDE SEQUENCE [LARGE SCALE GENOMIC DNA]</scope>
</reference>
<evidence type="ECO:0000313" key="3">
    <source>
        <dbReference type="EMBL" id="CEG17135.1"/>
    </source>
</evidence>
<accession>A0A0U5FJL7</accession>
<dbReference type="InterPro" id="IPR025746">
    <property type="entry name" value="PilX_N_dom"/>
</dbReference>
<sequence length="184" mass="19496">MSGSPSISRPLRQQGVSLVVVLILLLIMTLLGLAVLRSTVLEERMSANLVDRNLSFQAAEAALREGEALAASRTNAEHAAIAAAAAGGACANGVCPRPDATAVERWKNTNFGGWRAATTSVGSIASAPQFFIEYMGTSETWLECNLDPRYTGSDICLRPVYRVTARSEAAGRASVIVQSNFIVP</sequence>
<proteinExistence type="predicted"/>
<evidence type="ECO:0000259" key="1">
    <source>
        <dbReference type="Pfam" id="PF13681"/>
    </source>
</evidence>
<keyword evidence="4" id="KW-1185">Reference proteome</keyword>
<organism evidence="3 4">
    <name type="scientific">Xanthomonas citri pv. citri</name>
    <dbReference type="NCBI Taxonomy" id="611301"/>
    <lineage>
        <taxon>Bacteria</taxon>
        <taxon>Pseudomonadati</taxon>
        <taxon>Pseudomonadota</taxon>
        <taxon>Gammaproteobacteria</taxon>
        <taxon>Lysobacterales</taxon>
        <taxon>Lysobacteraceae</taxon>
        <taxon>Xanthomonas</taxon>
    </lineage>
</organism>
<comment type="caution">
    <text evidence="3">The sequence shown here is derived from an EMBL/GenBank/DDBJ whole genome shotgun (WGS) entry which is preliminary data.</text>
</comment>
<gene>
    <name evidence="3" type="primary">pilX</name>
    <name evidence="3" type="ORF">XAC3562_610004</name>
</gene>
<evidence type="ECO:0000259" key="2">
    <source>
        <dbReference type="Pfam" id="PF14341"/>
    </source>
</evidence>
<dbReference type="Pfam" id="PF14341">
    <property type="entry name" value="PilX_N"/>
    <property type="match status" value="1"/>
</dbReference>
<dbReference type="Proteomes" id="UP000052230">
    <property type="component" value="Unassembled WGS sequence"/>
</dbReference>
<name>A0A0U5FJL7_XANCI</name>
<evidence type="ECO:0000313" key="4">
    <source>
        <dbReference type="Proteomes" id="UP000052230"/>
    </source>
</evidence>
<dbReference type="AlphaFoldDB" id="A0A0U5FJL7"/>